<dbReference type="Proteomes" id="UP001239445">
    <property type="component" value="Unassembled WGS sequence"/>
</dbReference>
<evidence type="ECO:0000256" key="1">
    <source>
        <dbReference type="SAM" id="MobiDB-lite"/>
    </source>
</evidence>
<evidence type="ECO:0000313" key="2">
    <source>
        <dbReference type="EMBL" id="KAK1757796.1"/>
    </source>
</evidence>
<protein>
    <submittedName>
        <fullName evidence="2">Uncharacterized protein</fullName>
    </submittedName>
</protein>
<reference evidence="2" key="1">
    <citation type="submission" date="2023-06" db="EMBL/GenBank/DDBJ databases">
        <title>Genome-scale phylogeny and comparative genomics of the fungal order Sordariales.</title>
        <authorList>
            <consortium name="Lawrence Berkeley National Laboratory"/>
            <person name="Hensen N."/>
            <person name="Bonometti L."/>
            <person name="Westerberg I."/>
            <person name="Brannstrom I.O."/>
            <person name="Guillou S."/>
            <person name="Cros-Aarteil S."/>
            <person name="Calhoun S."/>
            <person name="Haridas S."/>
            <person name="Kuo A."/>
            <person name="Mondo S."/>
            <person name="Pangilinan J."/>
            <person name="Riley R."/>
            <person name="Labutti K."/>
            <person name="Andreopoulos B."/>
            <person name="Lipzen A."/>
            <person name="Chen C."/>
            <person name="Yanf M."/>
            <person name="Daum C."/>
            <person name="Ng V."/>
            <person name="Clum A."/>
            <person name="Steindorff A."/>
            <person name="Ohm R."/>
            <person name="Martin F."/>
            <person name="Silar P."/>
            <person name="Natvig D."/>
            <person name="Lalanne C."/>
            <person name="Gautier V."/>
            <person name="Ament-Velasquez S.L."/>
            <person name="Kruys A."/>
            <person name="Hutchinson M.I."/>
            <person name="Powell A.J."/>
            <person name="Barry K."/>
            <person name="Miller A.N."/>
            <person name="Grigoriev I.V."/>
            <person name="Debuchy R."/>
            <person name="Gladieux P."/>
            <person name="Thoren M.H."/>
            <person name="Johannesson H."/>
        </authorList>
    </citation>
    <scope>NUCLEOTIDE SEQUENCE</scope>
    <source>
        <strain evidence="2">PSN4</strain>
    </source>
</reference>
<evidence type="ECO:0000313" key="3">
    <source>
        <dbReference type="Proteomes" id="UP001239445"/>
    </source>
</evidence>
<organism evidence="2 3">
    <name type="scientific">Echria macrotheca</name>
    <dbReference type="NCBI Taxonomy" id="438768"/>
    <lineage>
        <taxon>Eukaryota</taxon>
        <taxon>Fungi</taxon>
        <taxon>Dikarya</taxon>
        <taxon>Ascomycota</taxon>
        <taxon>Pezizomycotina</taxon>
        <taxon>Sordariomycetes</taxon>
        <taxon>Sordariomycetidae</taxon>
        <taxon>Sordariales</taxon>
        <taxon>Schizotheciaceae</taxon>
        <taxon>Echria</taxon>
    </lineage>
</organism>
<proteinExistence type="predicted"/>
<sequence length="645" mass="70448">MLTSVTLFDGTLVNGILGGPNPQVDCIGNPYTIAEVAEVLAWITASCHEATAGSISDITVSVVDVPPGAANIAELELEFRFSQRPLPNALGDGACWLGLVRNPVVVAGFPILARPDDTLGLEISLEAMGLLVGASQLTAFNGIPMMKGYNAVLVPTAYSGDFIKWHLILNESGTRIPYSDRRIASLYKPPGETPKVDLIRHIYEKRHVLGWTSQAHYNFGSPTANYKIGWSSPDVITPGSALEKVIISGGPGFLSIGAEIALRRKDISPLIKRDNTAYFESLIFLSNSNIVLYDMRDQRAWLSNGLHVLLHLVRASLEADATSLLASECILIFRDLQEAADISDPQAAVEFLRNRHNLELPLFENPDVLYSEQTTSGGATSMTEHRTITRLLLKDRIRHIMNILEQLIDHQHSVGAPGSSSGIPLKVSPRSRLEGYRFMDIATRRTIGARQTELQIFGGAGKSWVDFVRAIRAVTLFGEGFGELIAPKCSGSTTVCSPWKTLPAGRDYLAVSRYDLARIIQQEGSVSSNPVKLAPGVFWIAPVASPDECVCAGTTACDRAQVLLSPAFCKMFRRYVSHTEGAVVFGRSGRFPWRWPDQGEPKPEYVVEQEDEAAEGETAPKADGHKKLIEKLQVWTLGMRAGKSE</sequence>
<comment type="caution">
    <text evidence="2">The sequence shown here is derived from an EMBL/GenBank/DDBJ whole genome shotgun (WGS) entry which is preliminary data.</text>
</comment>
<dbReference type="AlphaFoldDB" id="A0AAJ0F7C9"/>
<keyword evidence="3" id="KW-1185">Reference proteome</keyword>
<name>A0AAJ0F7C9_9PEZI</name>
<dbReference type="EMBL" id="MU839830">
    <property type="protein sequence ID" value="KAK1757796.1"/>
    <property type="molecule type" value="Genomic_DNA"/>
</dbReference>
<accession>A0AAJ0F7C9</accession>
<gene>
    <name evidence="2" type="ORF">QBC47DRAFT_296752</name>
</gene>
<feature type="region of interest" description="Disordered" evidence="1">
    <location>
        <begin position="600"/>
        <end position="624"/>
    </location>
</feature>